<dbReference type="SUPFAM" id="SSF51621">
    <property type="entry name" value="Phosphoenolpyruvate/pyruvate domain"/>
    <property type="match status" value="1"/>
</dbReference>
<evidence type="ECO:0000259" key="4">
    <source>
        <dbReference type="Pfam" id="PF03328"/>
    </source>
</evidence>
<sequence length="280" mass="29779">MDINALQTLLFVPANRPERFDKALASGADAIIIDLEDAVPAAEKDAASSTLSAWLDEQPANSVLIRINATGSPWFSQDTNLCRSAAVAGIVVPKADDPTALAELANICDKPLLPFIESALAFTRLNEIAAVSGVSRLLFGKLDLALDLGMDYPPPASEPLDESAFLYARSQLVMCSRVHGLGAPIDAIFTALYDAKGLTDYARQGMRLGFSGFLLIHPAQVIPAQKALTPTSAQISWAKHILDAEQREKGAVVAVSGNMVDTPVMARAKRIMESASGFST</sequence>
<evidence type="ECO:0000256" key="3">
    <source>
        <dbReference type="ARBA" id="ARBA00022842"/>
    </source>
</evidence>
<dbReference type="Pfam" id="PF03328">
    <property type="entry name" value="HpcH_HpaI"/>
    <property type="match status" value="1"/>
</dbReference>
<name>A0ABW3KFM5_9GAMM</name>
<protein>
    <submittedName>
        <fullName evidence="5">HpcH/HpaI aldolase/citrate lyase family protein</fullName>
    </submittedName>
</protein>
<feature type="domain" description="HpcH/HpaI aldolase/citrate lyase" evidence="4">
    <location>
        <begin position="7"/>
        <end position="218"/>
    </location>
</feature>
<dbReference type="PANTHER" id="PTHR32308:SF10">
    <property type="entry name" value="CITRATE LYASE SUBUNIT BETA"/>
    <property type="match status" value="1"/>
</dbReference>
<dbReference type="InterPro" id="IPR011206">
    <property type="entry name" value="Citrate_lyase_beta/mcl1/mcl2"/>
</dbReference>
<dbReference type="PIRSF" id="PIRSF015582">
    <property type="entry name" value="Cit_lyase_B"/>
    <property type="match status" value="1"/>
</dbReference>
<evidence type="ECO:0000256" key="1">
    <source>
        <dbReference type="ARBA" id="ARBA00001946"/>
    </source>
</evidence>
<dbReference type="EMBL" id="JBHTJS010000013">
    <property type="protein sequence ID" value="MFD1007429.1"/>
    <property type="molecule type" value="Genomic_DNA"/>
</dbReference>
<dbReference type="GO" id="GO:0016829">
    <property type="term" value="F:lyase activity"/>
    <property type="evidence" value="ECO:0007669"/>
    <property type="project" value="UniProtKB-KW"/>
</dbReference>
<dbReference type="Gene3D" id="3.20.20.60">
    <property type="entry name" value="Phosphoenolpyruvate-binding domains"/>
    <property type="match status" value="1"/>
</dbReference>
<reference evidence="6" key="1">
    <citation type="journal article" date="2019" name="Int. J. Syst. Evol. Microbiol.">
        <title>The Global Catalogue of Microorganisms (GCM) 10K type strain sequencing project: providing services to taxonomists for standard genome sequencing and annotation.</title>
        <authorList>
            <consortium name="The Broad Institute Genomics Platform"/>
            <consortium name="The Broad Institute Genome Sequencing Center for Infectious Disease"/>
            <person name="Wu L."/>
            <person name="Ma J."/>
        </authorList>
    </citation>
    <scope>NUCLEOTIDE SEQUENCE [LARGE SCALE GENOMIC DNA]</scope>
    <source>
        <strain evidence="6">CCUG 60525</strain>
    </source>
</reference>
<dbReference type="PANTHER" id="PTHR32308">
    <property type="entry name" value="LYASE BETA SUBUNIT, PUTATIVE (AFU_ORTHOLOGUE AFUA_4G13030)-RELATED"/>
    <property type="match status" value="1"/>
</dbReference>
<keyword evidence="6" id="KW-1185">Reference proteome</keyword>
<comment type="caution">
    <text evidence="5">The sequence shown here is derived from an EMBL/GenBank/DDBJ whole genome shotgun (WGS) entry which is preliminary data.</text>
</comment>
<evidence type="ECO:0000313" key="5">
    <source>
        <dbReference type="EMBL" id="MFD1007429.1"/>
    </source>
</evidence>
<keyword evidence="5" id="KW-0456">Lyase</keyword>
<keyword evidence="2" id="KW-0479">Metal-binding</keyword>
<dbReference type="Proteomes" id="UP001597048">
    <property type="component" value="Unassembled WGS sequence"/>
</dbReference>
<proteinExistence type="predicted"/>
<dbReference type="InterPro" id="IPR005000">
    <property type="entry name" value="Aldolase/citrate-lyase_domain"/>
</dbReference>
<organism evidence="5 6">
    <name type="scientific">Oceanisphaera ostreae</name>
    <dbReference type="NCBI Taxonomy" id="914151"/>
    <lineage>
        <taxon>Bacteria</taxon>
        <taxon>Pseudomonadati</taxon>
        <taxon>Pseudomonadota</taxon>
        <taxon>Gammaproteobacteria</taxon>
        <taxon>Aeromonadales</taxon>
        <taxon>Aeromonadaceae</taxon>
        <taxon>Oceanisphaera</taxon>
    </lineage>
</organism>
<comment type="cofactor">
    <cofactor evidence="1">
        <name>Mg(2+)</name>
        <dbReference type="ChEBI" id="CHEBI:18420"/>
    </cofactor>
</comment>
<evidence type="ECO:0000313" key="6">
    <source>
        <dbReference type="Proteomes" id="UP001597048"/>
    </source>
</evidence>
<gene>
    <name evidence="5" type="ORF">ACFQ1C_04555</name>
</gene>
<dbReference type="InterPro" id="IPR040442">
    <property type="entry name" value="Pyrv_kinase-like_dom_sf"/>
</dbReference>
<evidence type="ECO:0000256" key="2">
    <source>
        <dbReference type="ARBA" id="ARBA00022723"/>
    </source>
</evidence>
<accession>A0ABW3KFM5</accession>
<keyword evidence="3" id="KW-0460">Magnesium</keyword>
<dbReference type="InterPro" id="IPR015813">
    <property type="entry name" value="Pyrv/PenolPyrv_kinase-like_dom"/>
</dbReference>
<dbReference type="RefSeq" id="WP_379557353.1">
    <property type="nucleotide sequence ID" value="NZ_JBHTJS010000013.1"/>
</dbReference>